<dbReference type="AlphaFoldDB" id="A0A1I6XZN4"/>
<dbReference type="Proteomes" id="UP000199546">
    <property type="component" value="Unassembled WGS sequence"/>
</dbReference>
<dbReference type="Pfam" id="PF00753">
    <property type="entry name" value="Lactamase_B"/>
    <property type="match status" value="1"/>
</dbReference>
<dbReference type="InterPro" id="IPR001279">
    <property type="entry name" value="Metallo-B-lactamas"/>
</dbReference>
<dbReference type="STRING" id="1296565.SAMN05660657_00780"/>
<reference evidence="3" key="1">
    <citation type="submission" date="2016-10" db="EMBL/GenBank/DDBJ databases">
        <authorList>
            <person name="Varghese N."/>
            <person name="Submissions S."/>
        </authorList>
    </citation>
    <scope>NUCLEOTIDE SEQUENCE [LARGE SCALE GENOMIC DNA]</scope>
    <source>
        <strain evidence="3">DSM 46136</strain>
    </source>
</reference>
<dbReference type="RefSeq" id="WP_093578103.1">
    <property type="nucleotide sequence ID" value="NZ_FPBA01000002.1"/>
</dbReference>
<sequence>MSDLEFSRGLHHLVDGCHAWLEPDGSWGWSNAGLVVGSDESLLFDTLFDVPMTRSMVEGMREVTASAPIRTVVNSHSNGDHWFGNQVFPDARIVASSATAQEMQHAGPDLIMSLRDAPGGPGRFAREIFAPFDWSDCSPLRPTETFDGRQVLDVGGVEVHLLELGPAHTAGDSVAWVPSAGVLYTGDLLFIGGTPIIWAGPLRNWVRACDTMLGLEPVHVVPGHGPVTDTSGIRQVRDYLLFVEEEATKRYRAGMSPTEAMHDIALGRFGEWAESGRIAQNVMAVYLELDPSLERPDTREIFARVAALEGYRD</sequence>
<dbReference type="InterPro" id="IPR050855">
    <property type="entry name" value="NDM-1-like"/>
</dbReference>
<protein>
    <submittedName>
        <fullName evidence="2">Glyoxylase, beta-lactamase superfamily II</fullName>
    </submittedName>
</protein>
<gene>
    <name evidence="2" type="ORF">SAMN05660657_00780</name>
</gene>
<dbReference type="EMBL" id="FPBA01000002">
    <property type="protein sequence ID" value="SFT43780.1"/>
    <property type="molecule type" value="Genomic_DNA"/>
</dbReference>
<dbReference type="InterPro" id="IPR036866">
    <property type="entry name" value="RibonucZ/Hydroxyglut_hydro"/>
</dbReference>
<dbReference type="PANTHER" id="PTHR42951:SF4">
    <property type="entry name" value="ACYL-COENZYME A THIOESTERASE MBLAC2"/>
    <property type="match status" value="1"/>
</dbReference>
<evidence type="ECO:0000313" key="2">
    <source>
        <dbReference type="EMBL" id="SFT43780.1"/>
    </source>
</evidence>
<organism evidence="2 3">
    <name type="scientific">Geodermatophilus amargosae</name>
    <dbReference type="NCBI Taxonomy" id="1296565"/>
    <lineage>
        <taxon>Bacteria</taxon>
        <taxon>Bacillati</taxon>
        <taxon>Actinomycetota</taxon>
        <taxon>Actinomycetes</taxon>
        <taxon>Geodermatophilales</taxon>
        <taxon>Geodermatophilaceae</taxon>
        <taxon>Geodermatophilus</taxon>
    </lineage>
</organism>
<accession>A0A1I6XZN4</accession>
<dbReference type="Gene3D" id="3.60.15.10">
    <property type="entry name" value="Ribonuclease Z/Hydroxyacylglutathione hydrolase-like"/>
    <property type="match status" value="1"/>
</dbReference>
<proteinExistence type="predicted"/>
<evidence type="ECO:0000259" key="1">
    <source>
        <dbReference type="SMART" id="SM00849"/>
    </source>
</evidence>
<dbReference type="PANTHER" id="PTHR42951">
    <property type="entry name" value="METALLO-BETA-LACTAMASE DOMAIN-CONTAINING"/>
    <property type="match status" value="1"/>
</dbReference>
<dbReference type="OrthoDB" id="420651at2"/>
<name>A0A1I6XZN4_9ACTN</name>
<dbReference type="SUPFAM" id="SSF56281">
    <property type="entry name" value="Metallo-hydrolase/oxidoreductase"/>
    <property type="match status" value="1"/>
</dbReference>
<evidence type="ECO:0000313" key="3">
    <source>
        <dbReference type="Proteomes" id="UP000199546"/>
    </source>
</evidence>
<dbReference type="SMART" id="SM00849">
    <property type="entry name" value="Lactamase_B"/>
    <property type="match status" value="1"/>
</dbReference>
<feature type="domain" description="Metallo-beta-lactamase" evidence="1">
    <location>
        <begin position="29"/>
        <end position="224"/>
    </location>
</feature>
<keyword evidence="3" id="KW-1185">Reference proteome</keyword>
<dbReference type="CDD" id="cd16282">
    <property type="entry name" value="metallo-hydrolase-like_MBL-fold"/>
    <property type="match status" value="1"/>
</dbReference>